<dbReference type="eggNOG" id="COG1173">
    <property type="taxonomic scope" value="Bacteria"/>
</dbReference>
<dbReference type="CDD" id="cd06261">
    <property type="entry name" value="TM_PBP2"/>
    <property type="match status" value="1"/>
</dbReference>
<feature type="transmembrane region" description="Helical" evidence="7">
    <location>
        <begin position="266"/>
        <end position="287"/>
    </location>
</feature>
<evidence type="ECO:0000256" key="7">
    <source>
        <dbReference type="RuleBase" id="RU363032"/>
    </source>
</evidence>
<reference evidence="8 9" key="1">
    <citation type="journal article" date="2015" name="Genome Announc.">
        <title>Complete Genome Sequence of Steroid-Transforming Nocardioides simplex VKM Ac-2033D.</title>
        <authorList>
            <person name="Shtratnikova V.Y."/>
            <person name="Schelkunov M.I."/>
            <person name="Pekov Y.A."/>
            <person name="Fokina V.V."/>
            <person name="Logacheva M.D."/>
            <person name="Sokolov S.L."/>
            <person name="Bragin E.Y."/>
            <person name="Ashapkin V.V."/>
            <person name="Donova M.V."/>
        </authorList>
    </citation>
    <scope>NUCLEOTIDE SEQUENCE [LARGE SCALE GENOMIC DNA]</scope>
    <source>
        <strain evidence="8 9">VKM Ac-2033D</strain>
    </source>
</reference>
<evidence type="ECO:0000313" key="9">
    <source>
        <dbReference type="Proteomes" id="UP000030300"/>
    </source>
</evidence>
<comment type="similarity">
    <text evidence="7">Belongs to the binding-protein-dependent transport system permease family.</text>
</comment>
<evidence type="ECO:0000256" key="1">
    <source>
        <dbReference type="ARBA" id="ARBA00004651"/>
    </source>
</evidence>
<proteinExistence type="inferred from homology"/>
<evidence type="ECO:0000256" key="4">
    <source>
        <dbReference type="ARBA" id="ARBA00022692"/>
    </source>
</evidence>
<dbReference type="InterPro" id="IPR035906">
    <property type="entry name" value="MetI-like_sf"/>
</dbReference>
<dbReference type="KEGG" id="psim:KR76_26520"/>
<dbReference type="SUPFAM" id="SSF161098">
    <property type="entry name" value="MetI-like"/>
    <property type="match status" value="1"/>
</dbReference>
<keyword evidence="2 7" id="KW-0813">Transport</keyword>
<keyword evidence="9" id="KW-1185">Reference proteome</keyword>
<keyword evidence="5 7" id="KW-1133">Transmembrane helix</keyword>
<sequence length="297" mass="31223">MTLDVSLEEPLSPVPVGPVPGDLAPERRDSLLHALRHGRGLVGVVLVATVVVLGVLGPLVAPYGPTEQIKGANLLGPGAGHWLGTDELNRDILSRTLYGIRVDLVVVFAAVPVGAAAGVFLGLVTSWWTVTDVIAQRAFDLLLAFPALILGILLTAFLGPGVLTVGVVIVALEIPVFGRLVRTSVRTVREMPFVEASQVVGAGPWWVLRRHVLPNSLEPLTVQLAVSMSVAVFIEGAMSFLGLGVRPPHPSLGSLIKDGVRLLHEAPFFAVGPLAVVVALVLGLLLISQSLAEARRA</sequence>
<dbReference type="OrthoDB" id="8906042at2"/>
<dbReference type="PROSITE" id="PS50928">
    <property type="entry name" value="ABC_TM1"/>
    <property type="match status" value="1"/>
</dbReference>
<gene>
    <name evidence="8" type="ORF">KR76_26520</name>
</gene>
<feature type="transmembrane region" description="Helical" evidence="7">
    <location>
        <begin position="142"/>
        <end position="171"/>
    </location>
</feature>
<dbReference type="RefSeq" id="WP_082003852.1">
    <property type="nucleotide sequence ID" value="NZ_BJMC01000020.1"/>
</dbReference>
<feature type="transmembrane region" description="Helical" evidence="7">
    <location>
        <begin position="40"/>
        <end position="61"/>
    </location>
</feature>
<feature type="transmembrane region" description="Helical" evidence="7">
    <location>
        <begin position="104"/>
        <end position="130"/>
    </location>
</feature>
<dbReference type="PANTHER" id="PTHR43386:SF1">
    <property type="entry name" value="D,D-DIPEPTIDE TRANSPORT SYSTEM PERMEASE PROTEIN DDPC-RELATED"/>
    <property type="match status" value="1"/>
</dbReference>
<dbReference type="PANTHER" id="PTHR43386">
    <property type="entry name" value="OLIGOPEPTIDE TRANSPORT SYSTEM PERMEASE PROTEIN APPC"/>
    <property type="match status" value="1"/>
</dbReference>
<dbReference type="GO" id="GO:0055085">
    <property type="term" value="P:transmembrane transport"/>
    <property type="evidence" value="ECO:0007669"/>
    <property type="project" value="InterPro"/>
</dbReference>
<keyword evidence="6 7" id="KW-0472">Membrane</keyword>
<dbReference type="Proteomes" id="UP000030300">
    <property type="component" value="Chromosome"/>
</dbReference>
<evidence type="ECO:0000256" key="2">
    <source>
        <dbReference type="ARBA" id="ARBA00022448"/>
    </source>
</evidence>
<evidence type="ECO:0000256" key="3">
    <source>
        <dbReference type="ARBA" id="ARBA00022475"/>
    </source>
</evidence>
<comment type="subcellular location">
    <subcellularLocation>
        <location evidence="1 7">Cell membrane</location>
        <topology evidence="1 7">Multi-pass membrane protein</topology>
    </subcellularLocation>
</comment>
<dbReference type="Gene3D" id="1.10.3720.10">
    <property type="entry name" value="MetI-like"/>
    <property type="match status" value="1"/>
</dbReference>
<keyword evidence="3" id="KW-1003">Cell membrane</keyword>
<name>A0A0A1DUC9_NOCSI</name>
<evidence type="ECO:0000256" key="5">
    <source>
        <dbReference type="ARBA" id="ARBA00022989"/>
    </source>
</evidence>
<dbReference type="Pfam" id="PF00528">
    <property type="entry name" value="BPD_transp_1"/>
    <property type="match status" value="1"/>
</dbReference>
<dbReference type="STRING" id="2045.KR76_26520"/>
<dbReference type="EMBL" id="CP009896">
    <property type="protein sequence ID" value="AIY20207.2"/>
    <property type="molecule type" value="Genomic_DNA"/>
</dbReference>
<feature type="transmembrane region" description="Helical" evidence="7">
    <location>
        <begin position="220"/>
        <end position="246"/>
    </location>
</feature>
<dbReference type="InterPro" id="IPR000515">
    <property type="entry name" value="MetI-like"/>
</dbReference>
<dbReference type="HOGENOM" id="CLU_028518_5_3_11"/>
<accession>A0A0A1DUC9</accession>
<dbReference type="GO" id="GO:0005886">
    <property type="term" value="C:plasma membrane"/>
    <property type="evidence" value="ECO:0007669"/>
    <property type="project" value="UniProtKB-SubCell"/>
</dbReference>
<organism evidence="8 9">
    <name type="scientific">Nocardioides simplex</name>
    <name type="common">Arthrobacter simplex</name>
    <dbReference type="NCBI Taxonomy" id="2045"/>
    <lineage>
        <taxon>Bacteria</taxon>
        <taxon>Bacillati</taxon>
        <taxon>Actinomycetota</taxon>
        <taxon>Actinomycetes</taxon>
        <taxon>Propionibacteriales</taxon>
        <taxon>Nocardioidaceae</taxon>
        <taxon>Pimelobacter</taxon>
    </lineage>
</organism>
<dbReference type="AlphaFoldDB" id="A0A0A1DUC9"/>
<evidence type="ECO:0000313" key="8">
    <source>
        <dbReference type="EMBL" id="AIY20207.2"/>
    </source>
</evidence>
<dbReference type="InterPro" id="IPR050366">
    <property type="entry name" value="BP-dependent_transpt_permease"/>
</dbReference>
<keyword evidence="4 7" id="KW-0812">Transmembrane</keyword>
<evidence type="ECO:0000256" key="6">
    <source>
        <dbReference type="ARBA" id="ARBA00023136"/>
    </source>
</evidence>
<dbReference type="GeneID" id="96612296"/>
<protein>
    <submittedName>
        <fullName evidence="8">Dipeptide transport system permease protein DppC</fullName>
    </submittedName>
</protein>